<name>A0A3B3BHH7_ORYME</name>
<keyword evidence="4" id="KW-1185">Reference proteome</keyword>
<proteinExistence type="inferred from homology"/>
<dbReference type="OMA" id="GVMCRID"/>
<dbReference type="InterPro" id="IPR011021">
    <property type="entry name" value="Arrestin-like_N"/>
</dbReference>
<evidence type="ECO:0000313" key="4">
    <source>
        <dbReference type="Proteomes" id="UP000261560"/>
    </source>
</evidence>
<dbReference type="SMART" id="SM01017">
    <property type="entry name" value="Arrestin_C"/>
    <property type="match status" value="1"/>
</dbReference>
<sequence length="299" mass="33653">MASTIKSFSVAYDPINQSNVFTRGDVISGQVTLELKKESKIESLCVKLKGKAQVKWREFYGQAVITYLNKDKYFSIKQFFIQENQGNNTVSKGSHVYPFTFQIPTEERPSSFRGAFGKIVYRVEANLSRSKRKDKKAKAEFIVINKGQRDPALMVLTKKVMSSGTITMDVKIPKTGFYQGEGINVVGYIHNKSSRDVTPKYCLYMKCCGFVLMRRKMEKRTILKEEGEVIPPSAGATVKKTINIPPMTGMSILNCGILTVEYRLKVGIYVLLREEKTSAYDGSDMLPVSFMSEGGSLFQ</sequence>
<dbReference type="SUPFAM" id="SSF81296">
    <property type="entry name" value="E set domains"/>
    <property type="match status" value="2"/>
</dbReference>
<dbReference type="STRING" id="30732.ENSOMEP00000004935"/>
<dbReference type="Gene3D" id="2.60.40.640">
    <property type="match status" value="2"/>
</dbReference>
<dbReference type="PANTHER" id="PTHR11188:SF135">
    <property type="entry name" value="ARRESTIN DOMAIN CONTAINING 3-LIKE-RELATED"/>
    <property type="match status" value="1"/>
</dbReference>
<dbReference type="GO" id="GO:0007399">
    <property type="term" value="P:nervous system development"/>
    <property type="evidence" value="ECO:0007669"/>
    <property type="project" value="UniProtKB-ARBA"/>
</dbReference>
<dbReference type="Proteomes" id="UP000261560">
    <property type="component" value="Unplaced"/>
</dbReference>
<dbReference type="PaxDb" id="30732-ENSOMEP00000004935"/>
<dbReference type="GO" id="GO:0005737">
    <property type="term" value="C:cytoplasm"/>
    <property type="evidence" value="ECO:0007669"/>
    <property type="project" value="TreeGrafter"/>
</dbReference>
<evidence type="ECO:0000313" key="3">
    <source>
        <dbReference type="Ensembl" id="ENSOMEP00000004935.1"/>
    </source>
</evidence>
<reference evidence="3" key="2">
    <citation type="submission" date="2025-09" db="UniProtKB">
        <authorList>
            <consortium name="Ensembl"/>
        </authorList>
    </citation>
    <scope>IDENTIFICATION</scope>
</reference>
<comment type="similarity">
    <text evidence="1">Belongs to the arrestin family.</text>
</comment>
<dbReference type="InterPro" id="IPR014756">
    <property type="entry name" value="Ig_E-set"/>
</dbReference>
<dbReference type="GO" id="GO:0015031">
    <property type="term" value="P:protein transport"/>
    <property type="evidence" value="ECO:0007669"/>
    <property type="project" value="TreeGrafter"/>
</dbReference>
<reference evidence="3" key="1">
    <citation type="submission" date="2025-08" db="UniProtKB">
        <authorList>
            <consortium name="Ensembl"/>
        </authorList>
    </citation>
    <scope>IDENTIFICATION</scope>
</reference>
<dbReference type="GO" id="GO:0005886">
    <property type="term" value="C:plasma membrane"/>
    <property type="evidence" value="ECO:0007669"/>
    <property type="project" value="TreeGrafter"/>
</dbReference>
<accession>A0A3B3BHH7</accession>
<protein>
    <recommendedName>
        <fullName evidence="2">Arrestin C-terminal-like domain-containing protein</fullName>
    </recommendedName>
</protein>
<evidence type="ECO:0000256" key="1">
    <source>
        <dbReference type="ARBA" id="ARBA00005298"/>
    </source>
</evidence>
<evidence type="ECO:0000259" key="2">
    <source>
        <dbReference type="SMART" id="SM01017"/>
    </source>
</evidence>
<dbReference type="Pfam" id="PF02752">
    <property type="entry name" value="Arrestin_C"/>
    <property type="match status" value="1"/>
</dbReference>
<feature type="domain" description="Arrestin C-terminal-like" evidence="2">
    <location>
        <begin position="162"/>
        <end position="295"/>
    </location>
</feature>
<dbReference type="InterPro" id="IPR011022">
    <property type="entry name" value="Arrestin_C-like"/>
</dbReference>
<dbReference type="PANTHER" id="PTHR11188">
    <property type="entry name" value="ARRESTIN DOMAIN CONTAINING PROTEIN"/>
    <property type="match status" value="1"/>
</dbReference>
<dbReference type="InterPro" id="IPR050357">
    <property type="entry name" value="Arrestin_domain-protein"/>
</dbReference>
<dbReference type="Pfam" id="PF00339">
    <property type="entry name" value="Arrestin_N"/>
    <property type="match status" value="1"/>
</dbReference>
<dbReference type="Ensembl" id="ENSOMET00000008323.1">
    <property type="protein sequence ID" value="ENSOMEP00000004935.1"/>
    <property type="gene ID" value="ENSOMEG00000005927.1"/>
</dbReference>
<organism evidence="3 4">
    <name type="scientific">Oryzias melastigma</name>
    <name type="common">Marine medaka</name>
    <dbReference type="NCBI Taxonomy" id="30732"/>
    <lineage>
        <taxon>Eukaryota</taxon>
        <taxon>Metazoa</taxon>
        <taxon>Chordata</taxon>
        <taxon>Craniata</taxon>
        <taxon>Vertebrata</taxon>
        <taxon>Euteleostomi</taxon>
        <taxon>Actinopterygii</taxon>
        <taxon>Neopterygii</taxon>
        <taxon>Teleostei</taxon>
        <taxon>Neoteleostei</taxon>
        <taxon>Acanthomorphata</taxon>
        <taxon>Ovalentaria</taxon>
        <taxon>Atherinomorphae</taxon>
        <taxon>Beloniformes</taxon>
        <taxon>Adrianichthyidae</taxon>
        <taxon>Oryziinae</taxon>
        <taxon>Oryzias</taxon>
    </lineage>
</organism>
<dbReference type="InterPro" id="IPR014752">
    <property type="entry name" value="Arrestin-like_C"/>
</dbReference>
<dbReference type="GeneTree" id="ENSGT00940000164012"/>
<dbReference type="AlphaFoldDB" id="A0A3B3BHH7"/>